<keyword evidence="2" id="KW-1185">Reference proteome</keyword>
<reference evidence="1 2" key="1">
    <citation type="submission" date="2017-04" db="EMBL/GenBank/DDBJ databases">
        <authorList>
            <person name="Afonso C.L."/>
            <person name="Miller P.J."/>
            <person name="Scott M.A."/>
            <person name="Spackman E."/>
            <person name="Goraichik I."/>
            <person name="Dimitrov K.M."/>
            <person name="Suarez D.L."/>
            <person name="Swayne D.E."/>
        </authorList>
    </citation>
    <scope>NUCLEOTIDE SEQUENCE [LARGE SCALE GENOMIC DNA]</scope>
    <source>
        <strain evidence="1 2">DSM 23236</strain>
    </source>
</reference>
<organism evidence="1 2">
    <name type="scientific">Andreprevotia lacus DSM 23236</name>
    <dbReference type="NCBI Taxonomy" id="1121001"/>
    <lineage>
        <taxon>Bacteria</taxon>
        <taxon>Pseudomonadati</taxon>
        <taxon>Pseudomonadota</taxon>
        <taxon>Betaproteobacteria</taxon>
        <taxon>Neisseriales</taxon>
        <taxon>Chitinibacteraceae</taxon>
        <taxon>Andreprevotia</taxon>
    </lineage>
</organism>
<protein>
    <submittedName>
        <fullName evidence="1">Uncharacterized protein</fullName>
    </submittedName>
</protein>
<dbReference type="AlphaFoldDB" id="A0A1W1XX66"/>
<name>A0A1W1XX66_9NEIS</name>
<gene>
    <name evidence="1" type="ORF">SAMN02745857_03264</name>
</gene>
<dbReference type="EMBL" id="FWXD01000022">
    <property type="protein sequence ID" value="SMC28455.1"/>
    <property type="molecule type" value="Genomic_DNA"/>
</dbReference>
<evidence type="ECO:0000313" key="2">
    <source>
        <dbReference type="Proteomes" id="UP000192761"/>
    </source>
</evidence>
<dbReference type="Proteomes" id="UP000192761">
    <property type="component" value="Unassembled WGS sequence"/>
</dbReference>
<sequence length="189" mass="20167">MPARVRTCPAERLQCLSAAYRWMTGIKRPAKPGADRLLKVKQRRSLFDSTPPPSPPRGGLAALASGAMELCGSSIHAHASLSAPAMPFSRLSVDDRHQKPGNAGLSFIQHTPPDELPLGPVNTYFTLAFGVVRDGAQGAERAAVRVAQAVCNAANRPKYPEPAGLGRKEAIYGVTRLGNNRLLPALRAL</sequence>
<accession>A0A1W1XX66</accession>
<evidence type="ECO:0000313" key="1">
    <source>
        <dbReference type="EMBL" id="SMC28455.1"/>
    </source>
</evidence>
<dbReference type="STRING" id="1121001.SAMN02745857_03264"/>
<proteinExistence type="predicted"/>